<dbReference type="Proteomes" id="UP001479436">
    <property type="component" value="Unassembled WGS sequence"/>
</dbReference>
<name>A0ABR2WQV2_9FUNG</name>
<dbReference type="EMBL" id="JASJQH010000540">
    <property type="protein sequence ID" value="KAK9763876.1"/>
    <property type="molecule type" value="Genomic_DNA"/>
</dbReference>
<keyword evidence="3" id="KW-1185">Reference proteome</keyword>
<proteinExistence type="predicted"/>
<feature type="region of interest" description="Disordered" evidence="1">
    <location>
        <begin position="24"/>
        <end position="87"/>
    </location>
</feature>
<feature type="compositionally biased region" description="Polar residues" evidence="1">
    <location>
        <begin position="73"/>
        <end position="84"/>
    </location>
</feature>
<gene>
    <name evidence="2" type="ORF">K7432_009096</name>
</gene>
<evidence type="ECO:0000313" key="2">
    <source>
        <dbReference type="EMBL" id="KAK9763876.1"/>
    </source>
</evidence>
<feature type="compositionally biased region" description="Polar residues" evidence="1">
    <location>
        <begin position="38"/>
        <end position="53"/>
    </location>
</feature>
<protein>
    <submittedName>
        <fullName evidence="2">Uncharacterized protein</fullName>
    </submittedName>
</protein>
<organism evidence="2 3">
    <name type="scientific">Basidiobolus ranarum</name>
    <dbReference type="NCBI Taxonomy" id="34480"/>
    <lineage>
        <taxon>Eukaryota</taxon>
        <taxon>Fungi</taxon>
        <taxon>Fungi incertae sedis</taxon>
        <taxon>Zoopagomycota</taxon>
        <taxon>Entomophthoromycotina</taxon>
        <taxon>Basidiobolomycetes</taxon>
        <taxon>Basidiobolales</taxon>
        <taxon>Basidiobolaceae</taxon>
        <taxon>Basidiobolus</taxon>
    </lineage>
</organism>
<evidence type="ECO:0000256" key="1">
    <source>
        <dbReference type="SAM" id="MobiDB-lite"/>
    </source>
</evidence>
<reference evidence="2 3" key="1">
    <citation type="submission" date="2023-04" db="EMBL/GenBank/DDBJ databases">
        <title>Genome of Basidiobolus ranarum AG-B5.</title>
        <authorList>
            <person name="Stajich J.E."/>
            <person name="Carter-House D."/>
            <person name="Gryganskyi A."/>
        </authorList>
    </citation>
    <scope>NUCLEOTIDE SEQUENCE [LARGE SCALE GENOMIC DNA]</scope>
    <source>
        <strain evidence="2 3">AG-B5</strain>
    </source>
</reference>
<evidence type="ECO:0000313" key="3">
    <source>
        <dbReference type="Proteomes" id="UP001479436"/>
    </source>
</evidence>
<accession>A0ABR2WQV2</accession>
<sequence length="194" mass="22415">MNSHYPEHYWDPYTQTWYVNSEPLPPGASGSSSGSWSQNIPTYTHPQQTSQYYTKHVNPVESTTEPDFDYEPQLSQLLPPSTTEPVPEVRPYIRKRKSTKNPTLIEPFISEKILSGEPFPLYGRGQGDVEENVSVKRPKAEVKVELEKVKSKLSSKYHPNISRVFYYIMKLLDYSTLLQKISKLLIWPKLEILP</sequence>
<comment type="caution">
    <text evidence="2">The sequence shown here is derived from an EMBL/GenBank/DDBJ whole genome shotgun (WGS) entry which is preliminary data.</text>
</comment>
<feature type="compositionally biased region" description="Low complexity" evidence="1">
    <location>
        <begin position="27"/>
        <end position="37"/>
    </location>
</feature>